<gene>
    <name evidence="1" type="ORF">LCGC14_1906160</name>
</gene>
<dbReference type="EMBL" id="LAZR01020048">
    <property type="protein sequence ID" value="KKL90293.1"/>
    <property type="molecule type" value="Genomic_DNA"/>
</dbReference>
<proteinExistence type="predicted"/>
<organism evidence="1">
    <name type="scientific">marine sediment metagenome</name>
    <dbReference type="NCBI Taxonomy" id="412755"/>
    <lineage>
        <taxon>unclassified sequences</taxon>
        <taxon>metagenomes</taxon>
        <taxon>ecological metagenomes</taxon>
    </lineage>
</organism>
<reference evidence="1" key="1">
    <citation type="journal article" date="2015" name="Nature">
        <title>Complex archaea that bridge the gap between prokaryotes and eukaryotes.</title>
        <authorList>
            <person name="Spang A."/>
            <person name="Saw J.H."/>
            <person name="Jorgensen S.L."/>
            <person name="Zaremba-Niedzwiedzka K."/>
            <person name="Martijn J."/>
            <person name="Lind A.E."/>
            <person name="van Eijk R."/>
            <person name="Schleper C."/>
            <person name="Guy L."/>
            <person name="Ettema T.J."/>
        </authorList>
    </citation>
    <scope>NUCLEOTIDE SEQUENCE</scope>
</reference>
<evidence type="ECO:0008006" key="2">
    <source>
        <dbReference type="Google" id="ProtNLM"/>
    </source>
</evidence>
<accession>A0A0F9FVH9</accession>
<dbReference type="AlphaFoldDB" id="A0A0F9FVH9"/>
<protein>
    <recommendedName>
        <fullName evidence="2">BppU N-terminal domain-containing protein</fullName>
    </recommendedName>
</protein>
<sequence length="106" mass="11119">MVEVLFIANDNIVSINGLTDEATGGKLDSSTVTVRILDFAGVEIPGTSWPITASAVGGDTGNYTADIPDGLTGLTHRDDLVLEVTAIEGATKGFWKIPIRASDRES</sequence>
<comment type="caution">
    <text evidence="1">The sequence shown here is derived from an EMBL/GenBank/DDBJ whole genome shotgun (WGS) entry which is preliminary data.</text>
</comment>
<evidence type="ECO:0000313" key="1">
    <source>
        <dbReference type="EMBL" id="KKL90293.1"/>
    </source>
</evidence>
<name>A0A0F9FVH9_9ZZZZ</name>